<dbReference type="GO" id="GO:0006741">
    <property type="term" value="P:NADP+ biosynthetic process"/>
    <property type="evidence" value="ECO:0007669"/>
    <property type="project" value="InterPro"/>
</dbReference>
<dbReference type="PANTHER" id="PTHR40697">
    <property type="entry name" value="ACETOIN CATABOLISM PROTEIN X"/>
    <property type="match status" value="1"/>
</dbReference>
<evidence type="ECO:0000313" key="2">
    <source>
        <dbReference type="Proteomes" id="UP000001488"/>
    </source>
</evidence>
<dbReference type="InterPro" id="IPR002504">
    <property type="entry name" value="NADK"/>
</dbReference>
<name>C5A6F3_THEGJ</name>
<dbReference type="Gene3D" id="3.40.50.10330">
    <property type="entry name" value="Probable inorganic polyphosphate/atp-NAD kinase, domain 1"/>
    <property type="match status" value="1"/>
</dbReference>
<accession>C5A6F3</accession>
<dbReference type="Pfam" id="PF01513">
    <property type="entry name" value="NAD_kinase"/>
    <property type="match status" value="1"/>
</dbReference>
<proteinExistence type="predicted"/>
<sequence>MKERMRIGFIVNPIAGMGGRVALKGTDGVVEEAIRRGARPIAEDFARLFLRELSGYEEAGKLEFLTGPGPLGENVLREFEFPFEVIRHREVGYREVLGVRIPDTTPEDTKELAREMLGRIELILFAGGDGTARDVFSVVGKRIPILGIPTGVKMFSGVFAASPEDAARLLVEFIRGNAALIERDVMDLDENAFRRDEVRPKHYGKALTPHVEMLLQGAKEPAKTDEAEDVDATIEALAEELEDGVYFLGAGSTIKKLKDRLGIDGTLLGVDVVEIKDGKARLLVKDAAEKDLLKFAERNPKIIVTVIGGLNFLFGRGNQQFSAEVLRHVPKENIIVIATPSKVKDGFVRVYTGDREVDEKFRGYIRVRVGPWRERMVKVI</sequence>
<dbReference type="HOGENOM" id="CLU_064691_0_0_2"/>
<protein>
    <submittedName>
        <fullName evidence="1">ATP-NAD/AcoX kinase</fullName>
        <ecNumber evidence="1">2.7.1.23</ecNumber>
    </submittedName>
</protein>
<dbReference type="EMBL" id="CP001398">
    <property type="protein sequence ID" value="ACS33815.1"/>
    <property type="molecule type" value="Genomic_DNA"/>
</dbReference>
<dbReference type="PANTHER" id="PTHR40697:SF2">
    <property type="entry name" value="ATP-NAD KINASE-RELATED"/>
    <property type="match status" value="1"/>
</dbReference>
<evidence type="ECO:0000313" key="1">
    <source>
        <dbReference type="EMBL" id="ACS33815.1"/>
    </source>
</evidence>
<dbReference type="Pfam" id="PF20143">
    <property type="entry name" value="NAD_kinase_C"/>
    <property type="match status" value="1"/>
</dbReference>
<organism evidence="1 2">
    <name type="scientific">Thermococcus gammatolerans (strain DSM 15229 / JCM 11827 / EJ3)</name>
    <dbReference type="NCBI Taxonomy" id="593117"/>
    <lineage>
        <taxon>Archaea</taxon>
        <taxon>Methanobacteriati</taxon>
        <taxon>Methanobacteriota</taxon>
        <taxon>Thermococci</taxon>
        <taxon>Thermococcales</taxon>
        <taxon>Thermococcaceae</taxon>
        <taxon>Thermococcus</taxon>
    </lineage>
</organism>
<dbReference type="GO" id="GO:0003951">
    <property type="term" value="F:NAD+ kinase activity"/>
    <property type="evidence" value="ECO:0007669"/>
    <property type="project" value="UniProtKB-EC"/>
</dbReference>
<keyword evidence="1" id="KW-0418">Kinase</keyword>
<dbReference type="InterPro" id="IPR011386">
    <property type="entry name" value="Put_ATP-NAD_kin"/>
</dbReference>
<dbReference type="InterPro" id="IPR016064">
    <property type="entry name" value="NAD/diacylglycerol_kinase_sf"/>
</dbReference>
<dbReference type="PATRIC" id="fig|593117.10.peg.1311"/>
<dbReference type="KEGG" id="tga:TGAM_1313"/>
<keyword evidence="2" id="KW-1185">Reference proteome</keyword>
<dbReference type="AlphaFoldDB" id="C5A6F3"/>
<dbReference type="Proteomes" id="UP000001488">
    <property type="component" value="Chromosome"/>
</dbReference>
<dbReference type="SUPFAM" id="SSF111331">
    <property type="entry name" value="NAD kinase/diacylglycerol kinase-like"/>
    <property type="match status" value="1"/>
</dbReference>
<dbReference type="PIRSF" id="PIRSF016907">
    <property type="entry name" value="Kin_ATP-NAD"/>
    <property type="match status" value="1"/>
</dbReference>
<reference evidence="1 2" key="1">
    <citation type="journal article" date="2007" name="Genome Biol.">
        <title>Genome analysis and genome-wide proteomics of Thermococcus gammatolerans, the most radioresistant organism known amongst the Archaea.</title>
        <authorList>
            <person name="Zivanovic Y."/>
            <person name="Armengaud J."/>
            <person name="Lagorce A."/>
            <person name="Leplat C."/>
            <person name="Guerin P."/>
            <person name="Dutertre M."/>
            <person name="Anthouard V."/>
            <person name="Forterre P."/>
            <person name="Wincker P."/>
            <person name="Confalonieri F."/>
        </authorList>
    </citation>
    <scope>NUCLEOTIDE SEQUENCE [LARGE SCALE GENOMIC DNA]</scope>
    <source>
        <strain evidence="2">DSM 15229 / JCM 11827 / EJ3</strain>
    </source>
</reference>
<dbReference type="STRING" id="593117.TGAM_1313"/>
<dbReference type="EC" id="2.7.1.23" evidence="1"/>
<gene>
    <name evidence="1" type="ordered locus">TGAM_1313</name>
</gene>
<dbReference type="PaxDb" id="593117-TGAM_1313"/>
<dbReference type="InterPro" id="IPR039065">
    <property type="entry name" value="AcoX-like"/>
</dbReference>
<keyword evidence="1" id="KW-0808">Transferase</keyword>
<dbReference type="eggNOG" id="arCOG01350">
    <property type="taxonomic scope" value="Archaea"/>
</dbReference>
<dbReference type="InterPro" id="IPR017438">
    <property type="entry name" value="ATP-NAD_kinase_N"/>
</dbReference>